<dbReference type="EMBL" id="JARIHO010000011">
    <property type="protein sequence ID" value="KAJ7353067.1"/>
    <property type="molecule type" value="Genomic_DNA"/>
</dbReference>
<name>A0AAD7EVZ4_9AGAR</name>
<gene>
    <name evidence="1" type="ORF">DFH08DRAFT_804650</name>
</gene>
<organism evidence="1 2">
    <name type="scientific">Mycena albidolilacea</name>
    <dbReference type="NCBI Taxonomy" id="1033008"/>
    <lineage>
        <taxon>Eukaryota</taxon>
        <taxon>Fungi</taxon>
        <taxon>Dikarya</taxon>
        <taxon>Basidiomycota</taxon>
        <taxon>Agaricomycotina</taxon>
        <taxon>Agaricomycetes</taxon>
        <taxon>Agaricomycetidae</taxon>
        <taxon>Agaricales</taxon>
        <taxon>Marasmiineae</taxon>
        <taxon>Mycenaceae</taxon>
        <taxon>Mycena</taxon>
    </lineage>
</organism>
<keyword evidence="2" id="KW-1185">Reference proteome</keyword>
<protein>
    <submittedName>
        <fullName evidence="1">Uncharacterized protein</fullName>
    </submittedName>
</protein>
<accession>A0AAD7EVZ4</accession>
<evidence type="ECO:0000313" key="1">
    <source>
        <dbReference type="EMBL" id="KAJ7353067.1"/>
    </source>
</evidence>
<dbReference type="AlphaFoldDB" id="A0AAD7EVZ4"/>
<evidence type="ECO:0000313" key="2">
    <source>
        <dbReference type="Proteomes" id="UP001218218"/>
    </source>
</evidence>
<dbReference type="Proteomes" id="UP001218218">
    <property type="component" value="Unassembled WGS sequence"/>
</dbReference>
<sequence>MSDSTTTLETMSTQAEVHKCKSEYNLYLREQDLLGAKILFKMKLTPEYSAIKSFCFERLGNASSWGPDEAVHGWMSIFLVHSLKSRTKLQVYKALQFFGQIFLMHNDKDTAISLSTVALEGFTHMDIHRSRAECMLRLGDISNSRSDQLKAVELWMTARPLFERSSQVKEVQCVDERLACISSDVLEQHKENITCLVELNVPSSNPCNIEDEEQSLSVSKFGATKKVWIATARDGHGFFINLD</sequence>
<reference evidence="1" key="1">
    <citation type="submission" date="2023-03" db="EMBL/GenBank/DDBJ databases">
        <title>Massive genome expansion in bonnet fungi (Mycena s.s.) driven by repeated elements and novel gene families across ecological guilds.</title>
        <authorList>
            <consortium name="Lawrence Berkeley National Laboratory"/>
            <person name="Harder C.B."/>
            <person name="Miyauchi S."/>
            <person name="Viragh M."/>
            <person name="Kuo A."/>
            <person name="Thoen E."/>
            <person name="Andreopoulos B."/>
            <person name="Lu D."/>
            <person name="Skrede I."/>
            <person name="Drula E."/>
            <person name="Henrissat B."/>
            <person name="Morin E."/>
            <person name="Kohler A."/>
            <person name="Barry K."/>
            <person name="LaButti K."/>
            <person name="Morin E."/>
            <person name="Salamov A."/>
            <person name="Lipzen A."/>
            <person name="Mereny Z."/>
            <person name="Hegedus B."/>
            <person name="Baldrian P."/>
            <person name="Stursova M."/>
            <person name="Weitz H."/>
            <person name="Taylor A."/>
            <person name="Grigoriev I.V."/>
            <person name="Nagy L.G."/>
            <person name="Martin F."/>
            <person name="Kauserud H."/>
        </authorList>
    </citation>
    <scope>NUCLEOTIDE SEQUENCE</scope>
    <source>
        <strain evidence="1">CBHHK002</strain>
    </source>
</reference>
<comment type="caution">
    <text evidence="1">The sequence shown here is derived from an EMBL/GenBank/DDBJ whole genome shotgun (WGS) entry which is preliminary data.</text>
</comment>
<proteinExistence type="predicted"/>